<gene>
    <name evidence="1" type="ORF">KI809_19180</name>
</gene>
<comment type="caution">
    <text evidence="1">The sequence shown here is derived from an EMBL/GenBank/DDBJ whole genome shotgun (WGS) entry which is preliminary data.</text>
</comment>
<name>A0AAW4L8G0_9BACT</name>
<proteinExistence type="predicted"/>
<reference evidence="1 2" key="1">
    <citation type="submission" date="2021-05" db="EMBL/GenBank/DDBJ databases">
        <title>The draft genome of Geobacter pelophilus DSM 12255.</title>
        <authorList>
            <person name="Xu Z."/>
            <person name="Masuda Y."/>
            <person name="Itoh H."/>
            <person name="Senoo K."/>
        </authorList>
    </citation>
    <scope>NUCLEOTIDE SEQUENCE [LARGE SCALE GENOMIC DNA]</scope>
    <source>
        <strain evidence="1 2">DSM 12255</strain>
    </source>
</reference>
<sequence length="159" mass="18342">MWGCKPLNLELIRTNLRYGEVSLKKMGELIPVYVPGCKYSPVVPETRIWAWEQGTSRSIPEYVYFAYGSILICDWSSDRHEIDMCHHREMDAFYGGLLNPSYGQVLALIHDVRQRGDPGDQQLLDQLESIKQGWEQNFQNTAGLDFGPVWVEKIEDLFS</sequence>
<dbReference type="RefSeq" id="WP_214173210.1">
    <property type="nucleotide sequence ID" value="NZ_JAHCVJ010000012.1"/>
</dbReference>
<evidence type="ECO:0008006" key="3">
    <source>
        <dbReference type="Google" id="ProtNLM"/>
    </source>
</evidence>
<dbReference type="AlphaFoldDB" id="A0AAW4L8G0"/>
<accession>A0AAW4L8G0</accession>
<keyword evidence="2" id="KW-1185">Reference proteome</keyword>
<evidence type="ECO:0000313" key="2">
    <source>
        <dbReference type="Proteomes" id="UP000811899"/>
    </source>
</evidence>
<dbReference type="EMBL" id="JAHCVJ010000012">
    <property type="protein sequence ID" value="MBT0666437.1"/>
    <property type="molecule type" value="Genomic_DNA"/>
</dbReference>
<dbReference type="Proteomes" id="UP000811899">
    <property type="component" value="Unassembled WGS sequence"/>
</dbReference>
<protein>
    <recommendedName>
        <fullName evidence="3">DUF402 domain-containing protein</fullName>
    </recommendedName>
</protein>
<organism evidence="1 2">
    <name type="scientific">Geoanaerobacter pelophilus</name>
    <dbReference type="NCBI Taxonomy" id="60036"/>
    <lineage>
        <taxon>Bacteria</taxon>
        <taxon>Pseudomonadati</taxon>
        <taxon>Thermodesulfobacteriota</taxon>
        <taxon>Desulfuromonadia</taxon>
        <taxon>Geobacterales</taxon>
        <taxon>Geobacteraceae</taxon>
        <taxon>Geoanaerobacter</taxon>
    </lineage>
</organism>
<evidence type="ECO:0000313" key="1">
    <source>
        <dbReference type="EMBL" id="MBT0666437.1"/>
    </source>
</evidence>